<dbReference type="AlphaFoldDB" id="A0A6N3D6Q9"/>
<sequence>MDQIKIGKFIAESRKKNNLTQMQLAEKLNITDRAISKWENGKAMPDSSIMLDLCNELKISVNELLSGEMIDMNNYNEIAEKNLLEMAKKEEMQNKKLMMYENVIGFGSTISFLTLIFVTSFLIENNIARILLFILAFVLLIIGVSFALKIETETGYYECQKCHNKYVPKYSKVYFAMHFGTTRYMKCPKCNEKSWQRKVLSK</sequence>
<accession>A0A6N3D6Q9</accession>
<protein>
    <submittedName>
        <fullName evidence="4">HTH-type transcriptional regulator ImmR</fullName>
    </submittedName>
</protein>
<evidence type="ECO:0000313" key="4">
    <source>
        <dbReference type="EMBL" id="VYU22531.1"/>
    </source>
</evidence>
<dbReference type="Gene3D" id="1.10.260.40">
    <property type="entry name" value="lambda repressor-like DNA-binding domains"/>
    <property type="match status" value="1"/>
</dbReference>
<organism evidence="4">
    <name type="scientific">Streptococcus parasanguinis</name>
    <dbReference type="NCBI Taxonomy" id="1318"/>
    <lineage>
        <taxon>Bacteria</taxon>
        <taxon>Bacillati</taxon>
        <taxon>Bacillota</taxon>
        <taxon>Bacilli</taxon>
        <taxon>Lactobacillales</taxon>
        <taxon>Streptococcaceae</taxon>
        <taxon>Streptococcus</taxon>
    </lineage>
</organism>
<evidence type="ECO:0000259" key="3">
    <source>
        <dbReference type="PROSITE" id="PS50943"/>
    </source>
</evidence>
<dbReference type="GO" id="GO:0003677">
    <property type="term" value="F:DNA binding"/>
    <property type="evidence" value="ECO:0007669"/>
    <property type="project" value="UniProtKB-KW"/>
</dbReference>
<evidence type="ECO:0000256" key="1">
    <source>
        <dbReference type="ARBA" id="ARBA00023125"/>
    </source>
</evidence>
<dbReference type="PANTHER" id="PTHR46558">
    <property type="entry name" value="TRACRIPTIONAL REGULATORY PROTEIN-RELATED-RELATED"/>
    <property type="match status" value="1"/>
</dbReference>
<dbReference type="CDD" id="cd00093">
    <property type="entry name" value="HTH_XRE"/>
    <property type="match status" value="1"/>
</dbReference>
<evidence type="ECO:0000256" key="2">
    <source>
        <dbReference type="SAM" id="Phobius"/>
    </source>
</evidence>
<proteinExistence type="predicted"/>
<feature type="domain" description="HTH cro/C1-type" evidence="3">
    <location>
        <begin position="10"/>
        <end position="64"/>
    </location>
</feature>
<name>A0A6N3D6Q9_STRPA</name>
<dbReference type="SUPFAM" id="SSF47413">
    <property type="entry name" value="lambda repressor-like DNA-binding domains"/>
    <property type="match status" value="1"/>
</dbReference>
<keyword evidence="2" id="KW-0472">Membrane</keyword>
<dbReference type="InterPro" id="IPR001387">
    <property type="entry name" value="Cro/C1-type_HTH"/>
</dbReference>
<dbReference type="RefSeq" id="WP_156672308.1">
    <property type="nucleotide sequence ID" value="NZ_CACRUC010000019.1"/>
</dbReference>
<dbReference type="SMART" id="SM00530">
    <property type="entry name" value="HTH_XRE"/>
    <property type="match status" value="1"/>
</dbReference>
<dbReference type="PANTHER" id="PTHR46558:SF4">
    <property type="entry name" value="DNA-BIDING PHAGE PROTEIN"/>
    <property type="match status" value="1"/>
</dbReference>
<keyword evidence="2" id="KW-1133">Transmembrane helix</keyword>
<dbReference type="Pfam" id="PF12844">
    <property type="entry name" value="HTH_19"/>
    <property type="match status" value="1"/>
</dbReference>
<keyword evidence="2" id="KW-0812">Transmembrane</keyword>
<dbReference type="EMBL" id="CACRUC010000019">
    <property type="protein sequence ID" value="VYU22531.1"/>
    <property type="molecule type" value="Genomic_DNA"/>
</dbReference>
<reference evidence="4" key="1">
    <citation type="submission" date="2019-11" db="EMBL/GenBank/DDBJ databases">
        <authorList>
            <person name="Feng L."/>
        </authorList>
    </citation>
    <scope>NUCLEOTIDE SEQUENCE</scope>
    <source>
        <strain evidence="4">SparasanguinisLFYP13</strain>
    </source>
</reference>
<feature type="transmembrane region" description="Helical" evidence="2">
    <location>
        <begin position="129"/>
        <end position="148"/>
    </location>
</feature>
<dbReference type="SUPFAM" id="SSF48695">
    <property type="entry name" value="Multiheme cytochromes"/>
    <property type="match status" value="1"/>
</dbReference>
<keyword evidence="1" id="KW-0238">DNA-binding</keyword>
<dbReference type="InterPro" id="IPR010982">
    <property type="entry name" value="Lambda_DNA-bd_dom_sf"/>
</dbReference>
<gene>
    <name evidence="4" type="primary">immR_3</name>
    <name evidence="4" type="ORF">SPLFYP13_01282</name>
</gene>
<feature type="transmembrane region" description="Helical" evidence="2">
    <location>
        <begin position="103"/>
        <end position="123"/>
    </location>
</feature>
<dbReference type="InterPro" id="IPR036280">
    <property type="entry name" value="Multihaem_cyt_sf"/>
</dbReference>
<dbReference type="PROSITE" id="PS50943">
    <property type="entry name" value="HTH_CROC1"/>
    <property type="match status" value="1"/>
</dbReference>